<organism evidence="1 2">
    <name type="scientific">Pseudorhodoferax soli</name>
    <dbReference type="NCBI Taxonomy" id="545864"/>
    <lineage>
        <taxon>Bacteria</taxon>
        <taxon>Pseudomonadati</taxon>
        <taxon>Pseudomonadota</taxon>
        <taxon>Betaproteobacteria</taxon>
        <taxon>Burkholderiales</taxon>
        <taxon>Comamonadaceae</taxon>
    </lineage>
</organism>
<evidence type="ECO:0000313" key="1">
    <source>
        <dbReference type="EMBL" id="RCW74285.1"/>
    </source>
</evidence>
<protein>
    <recommendedName>
        <fullName evidence="3">MYND finger</fullName>
    </recommendedName>
</protein>
<comment type="caution">
    <text evidence="1">The sequence shown here is derived from an EMBL/GenBank/DDBJ whole genome shotgun (WGS) entry which is preliminary data.</text>
</comment>
<keyword evidence="2" id="KW-1185">Reference proteome</keyword>
<dbReference type="InterPro" id="IPR049708">
    <property type="entry name" value="PP0621-like"/>
</dbReference>
<dbReference type="RefSeq" id="WP_114467399.1">
    <property type="nucleotide sequence ID" value="NZ_QPJK01000002.1"/>
</dbReference>
<reference evidence="1 2" key="1">
    <citation type="submission" date="2018-07" db="EMBL/GenBank/DDBJ databases">
        <title>Genomic Encyclopedia of Type Strains, Phase IV (KMG-IV): sequencing the most valuable type-strain genomes for metagenomic binning, comparative biology and taxonomic classification.</title>
        <authorList>
            <person name="Goeker M."/>
        </authorList>
    </citation>
    <scope>NUCLEOTIDE SEQUENCE [LARGE SCALE GENOMIC DNA]</scope>
    <source>
        <strain evidence="1 2">DSM 21634</strain>
    </source>
</reference>
<dbReference type="Proteomes" id="UP000252884">
    <property type="component" value="Unassembled WGS sequence"/>
</dbReference>
<name>A0A368Y2F4_9BURK</name>
<dbReference type="AlphaFoldDB" id="A0A368Y2F4"/>
<dbReference type="NCBIfam" id="NF041023">
    <property type="entry name" value="PP0621_fam"/>
    <property type="match status" value="1"/>
</dbReference>
<evidence type="ECO:0008006" key="3">
    <source>
        <dbReference type="Google" id="ProtNLM"/>
    </source>
</evidence>
<sequence>MKFLIVLLVVAFGIWLWRSRRPPPPPAKPRSRTGLPAEMARCAACGLHLPLADAERGPRGVYCSKEHRRQIEG</sequence>
<dbReference type="EMBL" id="QPJK01000002">
    <property type="protein sequence ID" value="RCW74285.1"/>
    <property type="molecule type" value="Genomic_DNA"/>
</dbReference>
<accession>A0A368Y2F4</accession>
<gene>
    <name evidence="1" type="ORF">DES41_102607</name>
</gene>
<evidence type="ECO:0000313" key="2">
    <source>
        <dbReference type="Proteomes" id="UP000252884"/>
    </source>
</evidence>
<proteinExistence type="predicted"/>
<dbReference type="OrthoDB" id="9814432at2"/>